<evidence type="ECO:0000313" key="1">
    <source>
        <dbReference type="EMBL" id="KAB7659049.1"/>
    </source>
</evidence>
<evidence type="ECO:0000313" key="2">
    <source>
        <dbReference type="Proteomes" id="UP000430564"/>
    </source>
</evidence>
<dbReference type="EMBL" id="WEHX01000042">
    <property type="protein sequence ID" value="KAB7659049.1"/>
    <property type="molecule type" value="Genomic_DNA"/>
</dbReference>
<sequence length="98" mass="11402">MTGITKYRQTSIFSEFNFFDDISLNRAYGTLIGYTEEEIKNYFSYYLNEAKLQLELDEDEIVDQLRGASINSESQFFHFADSTQNNAESLSTDPMLRL</sequence>
<protein>
    <submittedName>
        <fullName evidence="1">AAA family ATPase</fullName>
    </submittedName>
</protein>
<gene>
    <name evidence="1" type="ORF">GBM95_07170</name>
</gene>
<comment type="caution">
    <text evidence="1">The sequence shown here is derived from an EMBL/GenBank/DDBJ whole genome shotgun (WGS) entry which is preliminary data.</text>
</comment>
<name>A0A6I1EXA5_9BURK</name>
<dbReference type="RefSeq" id="WP_152158476.1">
    <property type="nucleotide sequence ID" value="NZ_WEHX01000042.1"/>
</dbReference>
<accession>A0A6I1EXA5</accession>
<dbReference type="OrthoDB" id="9146397at2"/>
<dbReference type="AlphaFoldDB" id="A0A6I1EXA5"/>
<reference evidence="1 2" key="1">
    <citation type="submission" date="2019-10" db="EMBL/GenBank/DDBJ databases">
        <title>Genome diversity of Sutterella seckii.</title>
        <authorList>
            <person name="Chaplin A.V."/>
            <person name="Sokolova S.R."/>
            <person name="Mosin K.A."/>
            <person name="Ivanova E.L."/>
            <person name="Kochetkova T.O."/>
            <person name="Goltsov A.Y."/>
            <person name="Trofimov D.Y."/>
            <person name="Efimov B.A."/>
        </authorList>
    </citation>
    <scope>NUCLEOTIDE SEQUENCE [LARGE SCALE GENOMIC DNA]</scope>
    <source>
        <strain evidence="1 2">ASD393</strain>
    </source>
</reference>
<organism evidence="1 2">
    <name type="scientific">Sutterella seckii</name>
    <dbReference type="NCBI Taxonomy" id="1944635"/>
    <lineage>
        <taxon>Bacteria</taxon>
        <taxon>Pseudomonadati</taxon>
        <taxon>Pseudomonadota</taxon>
        <taxon>Betaproteobacteria</taxon>
        <taxon>Burkholderiales</taxon>
        <taxon>Sutterellaceae</taxon>
        <taxon>Sutterella</taxon>
    </lineage>
</organism>
<feature type="non-terminal residue" evidence="1">
    <location>
        <position position="98"/>
    </location>
</feature>
<proteinExistence type="predicted"/>
<dbReference type="Proteomes" id="UP000430564">
    <property type="component" value="Unassembled WGS sequence"/>
</dbReference>